<organism evidence="6 7">
    <name type="scientific">Bionectria ochroleuca</name>
    <name type="common">Gliocladium roseum</name>
    <dbReference type="NCBI Taxonomy" id="29856"/>
    <lineage>
        <taxon>Eukaryota</taxon>
        <taxon>Fungi</taxon>
        <taxon>Dikarya</taxon>
        <taxon>Ascomycota</taxon>
        <taxon>Pezizomycotina</taxon>
        <taxon>Sordariomycetes</taxon>
        <taxon>Hypocreomycetidae</taxon>
        <taxon>Hypocreales</taxon>
        <taxon>Bionectriaceae</taxon>
        <taxon>Clonostachys</taxon>
    </lineage>
</organism>
<sequence>MSANVQSTMKALKSTFGDRVITSAAASYKALTNQPWSQNCWSSAGVYINVESAQEVADPLAIIKQTGTAVRSTGHNFNPGFSSCDETGISREISADRSTAHIGAENRWGVVYEWLEEDGLSVIGGRDSSVGMGFLIGGGMGAVPNFHGLGADGIKNLEVVLPDGRIVNANHQEHSDLLQALKGGGTNFVIVTKIDLFTHPLIQLQYNILFALPLFIEAGCGLKRCYNERL</sequence>
<evidence type="ECO:0000256" key="1">
    <source>
        <dbReference type="ARBA" id="ARBA00005466"/>
    </source>
</evidence>
<evidence type="ECO:0000313" key="7">
    <source>
        <dbReference type="Proteomes" id="UP000616885"/>
    </source>
</evidence>
<dbReference type="SUPFAM" id="SSF56176">
    <property type="entry name" value="FAD-binding/transporter-associated domain-like"/>
    <property type="match status" value="1"/>
</dbReference>
<dbReference type="InterPro" id="IPR006094">
    <property type="entry name" value="Oxid_FAD_bind_N"/>
</dbReference>
<evidence type="ECO:0000256" key="4">
    <source>
        <dbReference type="ARBA" id="ARBA00023002"/>
    </source>
</evidence>
<evidence type="ECO:0000259" key="5">
    <source>
        <dbReference type="PROSITE" id="PS51387"/>
    </source>
</evidence>
<keyword evidence="2" id="KW-0285">Flavoprotein</keyword>
<comment type="similarity">
    <text evidence="1">Belongs to the oxygen-dependent FAD-linked oxidoreductase family.</text>
</comment>
<dbReference type="InterPro" id="IPR016166">
    <property type="entry name" value="FAD-bd_PCMH"/>
</dbReference>
<dbReference type="PANTHER" id="PTHR42973">
    <property type="entry name" value="BINDING OXIDOREDUCTASE, PUTATIVE (AFU_ORTHOLOGUE AFUA_1G17690)-RELATED"/>
    <property type="match status" value="1"/>
</dbReference>
<dbReference type="Gene3D" id="3.30.465.10">
    <property type="match status" value="1"/>
</dbReference>
<dbReference type="Pfam" id="PF01565">
    <property type="entry name" value="FAD_binding_4"/>
    <property type="match status" value="1"/>
</dbReference>
<dbReference type="PANTHER" id="PTHR42973:SF54">
    <property type="entry name" value="FAD-BINDING PCMH-TYPE DOMAIN-CONTAINING PROTEIN"/>
    <property type="match status" value="1"/>
</dbReference>
<dbReference type="InterPro" id="IPR036318">
    <property type="entry name" value="FAD-bd_PCMH-like_sf"/>
</dbReference>
<dbReference type="PROSITE" id="PS51387">
    <property type="entry name" value="FAD_PCMH"/>
    <property type="match status" value="1"/>
</dbReference>
<dbReference type="InterPro" id="IPR016169">
    <property type="entry name" value="FAD-bd_PCMH_sub2"/>
</dbReference>
<dbReference type="InterPro" id="IPR050416">
    <property type="entry name" value="FAD-linked_Oxidoreductase"/>
</dbReference>
<comment type="caution">
    <text evidence="6">The sequence shown here is derived from an EMBL/GenBank/DDBJ whole genome shotgun (WGS) entry which is preliminary data.</text>
</comment>
<accession>A0A8H7NBC2</accession>
<gene>
    <name evidence="6" type="ORF">IM811_014332</name>
</gene>
<evidence type="ECO:0000256" key="2">
    <source>
        <dbReference type="ARBA" id="ARBA00022630"/>
    </source>
</evidence>
<evidence type="ECO:0000256" key="3">
    <source>
        <dbReference type="ARBA" id="ARBA00022827"/>
    </source>
</evidence>
<keyword evidence="4" id="KW-0560">Oxidoreductase</keyword>
<keyword evidence="3" id="KW-0274">FAD</keyword>
<protein>
    <recommendedName>
        <fullName evidence="5">FAD-binding PCMH-type domain-containing protein</fullName>
    </recommendedName>
</protein>
<dbReference type="GO" id="GO:0016491">
    <property type="term" value="F:oxidoreductase activity"/>
    <property type="evidence" value="ECO:0007669"/>
    <property type="project" value="UniProtKB-KW"/>
</dbReference>
<proteinExistence type="inferred from homology"/>
<feature type="domain" description="FAD-binding PCMH-type" evidence="5">
    <location>
        <begin position="34"/>
        <end position="201"/>
    </location>
</feature>
<name>A0A8H7NBC2_BIOOC</name>
<reference evidence="6" key="1">
    <citation type="submission" date="2020-10" db="EMBL/GenBank/DDBJ databases">
        <title>High-Quality Genome Resource of Clonostachys rosea strain S41 by Oxford Nanopore Long-Read Sequencing.</title>
        <authorList>
            <person name="Wang H."/>
        </authorList>
    </citation>
    <scope>NUCLEOTIDE SEQUENCE</scope>
    <source>
        <strain evidence="6">S41</strain>
    </source>
</reference>
<dbReference type="GO" id="GO:0071949">
    <property type="term" value="F:FAD binding"/>
    <property type="evidence" value="ECO:0007669"/>
    <property type="project" value="InterPro"/>
</dbReference>
<dbReference type="AlphaFoldDB" id="A0A8H7NBC2"/>
<dbReference type="Proteomes" id="UP000616885">
    <property type="component" value="Unassembled WGS sequence"/>
</dbReference>
<dbReference type="EMBL" id="JADCTT010000005">
    <property type="protein sequence ID" value="KAF9752538.1"/>
    <property type="molecule type" value="Genomic_DNA"/>
</dbReference>
<evidence type="ECO:0000313" key="6">
    <source>
        <dbReference type="EMBL" id="KAF9752538.1"/>
    </source>
</evidence>